<protein>
    <submittedName>
        <fullName evidence="2">BgtA-21016</fullName>
    </submittedName>
</protein>
<dbReference type="InterPro" id="IPR026749">
    <property type="entry name" value="Tmem135"/>
</dbReference>
<gene>
    <name evidence="2" type="ORF">BGT96224V2_LOCUS2762</name>
</gene>
<organism evidence="2">
    <name type="scientific">Blumeria graminis f. sp. tritici 96224</name>
    <dbReference type="NCBI Taxonomy" id="1268274"/>
    <lineage>
        <taxon>Eukaryota</taxon>
        <taxon>Fungi</taxon>
        <taxon>Dikarya</taxon>
        <taxon>Ascomycota</taxon>
        <taxon>Pezizomycotina</taxon>
        <taxon>Leotiomycetes</taxon>
        <taxon>Erysiphales</taxon>
        <taxon>Erysiphaceae</taxon>
        <taxon>Blumeria</taxon>
    </lineage>
</organism>
<accession>A0A381L7K9</accession>
<dbReference type="PANTHER" id="PTHR12459">
    <property type="entry name" value="TRANSMEMBRANE PROTEIN 135-RELATED"/>
    <property type="match status" value="1"/>
</dbReference>
<feature type="non-terminal residue" evidence="2">
    <location>
        <position position="564"/>
    </location>
</feature>
<keyword evidence="1" id="KW-1133">Transmembrane helix</keyword>
<sequence>MVNEAHKDKLNTSVTLTVHAILRNLLRYTISVREYDAIHKHILARSRLIRRRAISVNKFERIVGGVKVEDFRSADSGHGSRDGGSSYNDRLTSGDEYNTTAIRESIRVFIGTALALKIWKYVRLRVLGHGWSSREKINFWKSSYFRLSLSLSTILLLHRILYRFFTRLRSHLLAPYATPFRKRNKGTTTILTSRYSPAIGASLSGLALGIYPAKQLRTVIAIYTMSRAAEFTYNLSMQEGWIWKEGRPPWWGSWLLFPIASGQLLHAFVYHRDQFPKEYGEFILKYSPQYIQQRPENYSASLPWPSRYTIVDNLASMAKLGYPAYTSPIVFPTNKPLFPEVAPITNSAHPMITRMPCATLHPADPGCMETYFKYWMNVFPQLARFFTIIFSLSSLLGLIIKPKDSKTLLNAPVSVLSRLIERILRYSVFASGSIGTSWASICLFQYLLPNNVVPESRFFLGGLLGGLWAWFVRRDARNEFLHSLRASFLSYWQVGKKRGWWHGIRGGDVLIFVGSLALLNSIYERDGGRGIVDSTIARMMLRGVRGDGWRGDISKEKKDATYEV</sequence>
<feature type="transmembrane region" description="Helical" evidence="1">
    <location>
        <begin position="382"/>
        <end position="400"/>
    </location>
</feature>
<dbReference type="PANTHER" id="PTHR12459:SF19">
    <property type="entry name" value="TRANSMEMBRANE PROTEIN 135 N-TERMINAL DOMAIN-CONTAINING PROTEIN"/>
    <property type="match status" value="1"/>
</dbReference>
<reference evidence="2" key="1">
    <citation type="submission" date="2018-07" db="EMBL/GenBank/DDBJ databases">
        <authorList>
            <person name="Quirk P.G."/>
            <person name="Krulwich T.A."/>
        </authorList>
    </citation>
    <scope>NUCLEOTIDE SEQUENCE</scope>
    <source>
        <strain evidence="2">96224</strain>
    </source>
</reference>
<dbReference type="EMBL" id="UIGY01000052">
    <property type="protein sequence ID" value="SUZ09520.1"/>
    <property type="molecule type" value="Genomic_DNA"/>
</dbReference>
<dbReference type="AlphaFoldDB" id="A0A381L7K9"/>
<dbReference type="OrthoDB" id="291792at2759"/>
<name>A0A381L7K9_BLUGR</name>
<feature type="transmembrane region" description="Helical" evidence="1">
    <location>
        <begin position="456"/>
        <end position="472"/>
    </location>
</feature>
<evidence type="ECO:0000256" key="1">
    <source>
        <dbReference type="SAM" id="Phobius"/>
    </source>
</evidence>
<evidence type="ECO:0000313" key="2">
    <source>
        <dbReference type="EMBL" id="SUZ09520.1"/>
    </source>
</evidence>
<proteinExistence type="predicted"/>
<keyword evidence="1" id="KW-0472">Membrane</keyword>
<feature type="transmembrane region" description="Helical" evidence="1">
    <location>
        <begin position="423"/>
        <end position="444"/>
    </location>
</feature>
<keyword evidence="1" id="KW-0812">Transmembrane</keyword>